<evidence type="ECO:0000256" key="1">
    <source>
        <dbReference type="ARBA" id="ARBA00004651"/>
    </source>
</evidence>
<keyword evidence="4 6" id="KW-1133">Transmembrane helix</keyword>
<feature type="transmembrane region" description="Helical" evidence="6">
    <location>
        <begin position="302"/>
        <end position="327"/>
    </location>
</feature>
<feature type="transmembrane region" description="Helical" evidence="6">
    <location>
        <begin position="85"/>
        <end position="106"/>
    </location>
</feature>
<dbReference type="InterPro" id="IPR002797">
    <property type="entry name" value="Polysacc_synth"/>
</dbReference>
<keyword evidence="3 6" id="KW-0812">Transmembrane</keyword>
<feature type="transmembrane region" description="Helical" evidence="6">
    <location>
        <begin position="390"/>
        <end position="412"/>
    </location>
</feature>
<feature type="transmembrane region" description="Helical" evidence="6">
    <location>
        <begin position="367"/>
        <end position="384"/>
    </location>
</feature>
<protein>
    <submittedName>
        <fullName evidence="7">Uncharacterized protein</fullName>
    </submittedName>
</protein>
<dbReference type="Pfam" id="PF01943">
    <property type="entry name" value="Polysacc_synt"/>
    <property type="match status" value="1"/>
</dbReference>
<feature type="transmembrane region" description="Helical" evidence="6">
    <location>
        <begin position="47"/>
        <end position="65"/>
    </location>
</feature>
<proteinExistence type="predicted"/>
<dbReference type="PANTHER" id="PTHR30250">
    <property type="entry name" value="PST FAMILY PREDICTED COLANIC ACID TRANSPORTER"/>
    <property type="match status" value="1"/>
</dbReference>
<dbReference type="Proteomes" id="UP000182465">
    <property type="component" value="Unassembled WGS sequence"/>
</dbReference>
<dbReference type="PANTHER" id="PTHR30250:SF11">
    <property type="entry name" value="O-ANTIGEN TRANSPORTER-RELATED"/>
    <property type="match status" value="1"/>
</dbReference>
<evidence type="ECO:0000256" key="5">
    <source>
        <dbReference type="ARBA" id="ARBA00023136"/>
    </source>
</evidence>
<evidence type="ECO:0000313" key="8">
    <source>
        <dbReference type="Proteomes" id="UP000182465"/>
    </source>
</evidence>
<dbReference type="GO" id="GO:0005886">
    <property type="term" value="C:plasma membrane"/>
    <property type="evidence" value="ECO:0007669"/>
    <property type="project" value="UniProtKB-SubCell"/>
</dbReference>
<evidence type="ECO:0000313" key="7">
    <source>
        <dbReference type="EMBL" id="OIO17549.1"/>
    </source>
</evidence>
<dbReference type="AlphaFoldDB" id="A0A1J4U405"/>
<keyword evidence="2" id="KW-1003">Cell membrane</keyword>
<feature type="transmembrane region" description="Helical" evidence="6">
    <location>
        <begin position="12"/>
        <end position="35"/>
    </location>
</feature>
<feature type="transmembrane region" description="Helical" evidence="6">
    <location>
        <begin position="261"/>
        <end position="281"/>
    </location>
</feature>
<evidence type="ECO:0000256" key="3">
    <source>
        <dbReference type="ARBA" id="ARBA00022692"/>
    </source>
</evidence>
<feature type="transmembrane region" description="Helical" evidence="6">
    <location>
        <begin position="448"/>
        <end position="468"/>
    </location>
</feature>
<feature type="transmembrane region" description="Helical" evidence="6">
    <location>
        <begin position="112"/>
        <end position="133"/>
    </location>
</feature>
<feature type="transmembrane region" description="Helical" evidence="6">
    <location>
        <begin position="170"/>
        <end position="192"/>
    </location>
</feature>
<comment type="subcellular location">
    <subcellularLocation>
        <location evidence="1">Cell membrane</location>
        <topology evidence="1">Multi-pass membrane protein</topology>
    </subcellularLocation>
</comment>
<name>A0A1J4U405_9BACT</name>
<sequence>MSLSRKIALNTGLHALGKFGASFIGIFVVAILTRYLGIDGYGNYTTIFAYLFFFAILSDLGLYVVTVNELNKSEYGEEKFFNNIFTLRFFSALVLMIAASAIIWLFPYSLIIKLGVIVASFSIFLNLLDQLLVAFFQNKINMKRVAVAEFIGKLALLVATIFVVYLNGNILGLIVAIILGFMVNFFINLCYLNKFIKLKFEFDKKIWRDILKISWPVAITSIFSLIYFKADTLFLSILPANPAYTVSNEAAVGIYGAPYKILEVLITFPAIFMGLVSPLLSKAWQNNDRQSFRASWQKAFDSLAIIIWPLIIGVLVLARPLIVLIAGVDFAVSAPVFRILIFATAIIFVTHLTTYSIIAINKQKNMIKYYLLAAILAVILYIVLIPKYSYFAAAWVTTAVEFFMLISTIFILKKYSGIKINLSVFGKAMLASVIMGFVLNLIYGWNIILLIILGGAIYFGVLFLLNGVTKNILDTFKNIN</sequence>
<evidence type="ECO:0000256" key="2">
    <source>
        <dbReference type="ARBA" id="ARBA00022475"/>
    </source>
</evidence>
<reference evidence="7 8" key="1">
    <citation type="journal article" date="2016" name="Environ. Microbiol.">
        <title>Genomic resolution of a cold subsurface aquifer community provides metabolic insights for novel microbes adapted to high CO concentrations.</title>
        <authorList>
            <person name="Probst A.J."/>
            <person name="Castelle C.J."/>
            <person name="Singh A."/>
            <person name="Brown C.T."/>
            <person name="Anantharaman K."/>
            <person name="Sharon I."/>
            <person name="Hug L.A."/>
            <person name="Burstein D."/>
            <person name="Emerson J.B."/>
            <person name="Thomas B.C."/>
            <person name="Banfield J.F."/>
        </authorList>
    </citation>
    <scope>NUCLEOTIDE SEQUENCE [LARGE SCALE GENOMIC DNA]</scope>
    <source>
        <strain evidence="7">CG1_02_38_13</strain>
    </source>
</reference>
<feature type="transmembrane region" description="Helical" evidence="6">
    <location>
        <begin position="145"/>
        <end position="164"/>
    </location>
</feature>
<dbReference type="InterPro" id="IPR050833">
    <property type="entry name" value="Poly_Biosynth_Transport"/>
</dbReference>
<evidence type="ECO:0000256" key="4">
    <source>
        <dbReference type="ARBA" id="ARBA00022989"/>
    </source>
</evidence>
<keyword evidence="5 6" id="KW-0472">Membrane</keyword>
<dbReference type="EMBL" id="MNVB01000028">
    <property type="protein sequence ID" value="OIO17549.1"/>
    <property type="molecule type" value="Genomic_DNA"/>
</dbReference>
<comment type="caution">
    <text evidence="7">The sequence shown here is derived from an EMBL/GenBank/DDBJ whole genome shotgun (WGS) entry which is preliminary data.</text>
</comment>
<organism evidence="7 8">
    <name type="scientific">Candidatus Kuenenbacteria bacterium CG1_02_38_13</name>
    <dbReference type="NCBI Taxonomy" id="1805235"/>
    <lineage>
        <taxon>Bacteria</taxon>
        <taxon>Candidatus Kueneniibacteriota</taxon>
    </lineage>
</organism>
<evidence type="ECO:0000256" key="6">
    <source>
        <dbReference type="SAM" id="Phobius"/>
    </source>
</evidence>
<gene>
    <name evidence="7" type="ORF">AUJ29_01185</name>
</gene>
<feature type="transmembrane region" description="Helical" evidence="6">
    <location>
        <begin position="213"/>
        <end position="230"/>
    </location>
</feature>
<dbReference type="CDD" id="cd13128">
    <property type="entry name" value="MATE_Wzx_like"/>
    <property type="match status" value="1"/>
</dbReference>
<feature type="transmembrane region" description="Helical" evidence="6">
    <location>
        <begin position="424"/>
        <end position="442"/>
    </location>
</feature>
<accession>A0A1J4U405</accession>
<feature type="transmembrane region" description="Helical" evidence="6">
    <location>
        <begin position="339"/>
        <end position="360"/>
    </location>
</feature>